<dbReference type="AlphaFoldDB" id="A0ABD3FRD4"/>
<dbReference type="EC" id="2.3.1.-" evidence="10"/>
<dbReference type="Proteomes" id="UP001632037">
    <property type="component" value="Unassembled WGS sequence"/>
</dbReference>
<keyword evidence="8" id="KW-0472">Membrane</keyword>
<comment type="subcellular location">
    <subcellularLocation>
        <location evidence="1">Membrane</location>
        <topology evidence="1">Multi-pass membrane protein</topology>
    </subcellularLocation>
</comment>
<evidence type="ECO:0000256" key="5">
    <source>
        <dbReference type="ARBA" id="ARBA00022832"/>
    </source>
</evidence>
<evidence type="ECO:0000256" key="4">
    <source>
        <dbReference type="ARBA" id="ARBA00022692"/>
    </source>
</evidence>
<evidence type="ECO:0000256" key="9">
    <source>
        <dbReference type="ARBA" id="ARBA00023160"/>
    </source>
</evidence>
<dbReference type="Pfam" id="PF01151">
    <property type="entry name" value="ELO"/>
    <property type="match status" value="1"/>
</dbReference>
<evidence type="ECO:0000313" key="12">
    <source>
        <dbReference type="EMBL" id="KAL3668452.1"/>
    </source>
</evidence>
<keyword evidence="7 10" id="KW-0443">Lipid metabolism</keyword>
<feature type="chain" id="PRO_5044781957" description="Elongation of fatty acids protein" evidence="11">
    <location>
        <begin position="19"/>
        <end position="114"/>
    </location>
</feature>
<evidence type="ECO:0000256" key="8">
    <source>
        <dbReference type="ARBA" id="ARBA00023136"/>
    </source>
</evidence>
<comment type="catalytic activity">
    <reaction evidence="10">
        <text>an acyl-CoA + malonyl-CoA + H(+) = a 3-oxoacyl-CoA + CO2 + CoA</text>
        <dbReference type="Rhea" id="RHEA:50252"/>
        <dbReference type="ChEBI" id="CHEBI:15378"/>
        <dbReference type="ChEBI" id="CHEBI:16526"/>
        <dbReference type="ChEBI" id="CHEBI:57287"/>
        <dbReference type="ChEBI" id="CHEBI:57384"/>
        <dbReference type="ChEBI" id="CHEBI:58342"/>
        <dbReference type="ChEBI" id="CHEBI:90726"/>
    </reaction>
    <physiologicalReaction direction="left-to-right" evidence="10">
        <dbReference type="Rhea" id="RHEA:50253"/>
    </physiologicalReaction>
</comment>
<dbReference type="GO" id="GO:0006633">
    <property type="term" value="P:fatty acid biosynthetic process"/>
    <property type="evidence" value="ECO:0007669"/>
    <property type="project" value="UniProtKB-KW"/>
</dbReference>
<evidence type="ECO:0000256" key="3">
    <source>
        <dbReference type="ARBA" id="ARBA00022679"/>
    </source>
</evidence>
<organism evidence="12 13">
    <name type="scientific">Phytophthora oleae</name>
    <dbReference type="NCBI Taxonomy" id="2107226"/>
    <lineage>
        <taxon>Eukaryota</taxon>
        <taxon>Sar</taxon>
        <taxon>Stramenopiles</taxon>
        <taxon>Oomycota</taxon>
        <taxon>Peronosporomycetes</taxon>
        <taxon>Peronosporales</taxon>
        <taxon>Peronosporaceae</taxon>
        <taxon>Phytophthora</taxon>
    </lineage>
</organism>
<name>A0ABD3FRD4_9STRA</name>
<keyword evidence="9 10" id="KW-0275">Fatty acid biosynthesis</keyword>
<keyword evidence="3 10" id="KW-0808">Transferase</keyword>
<protein>
    <recommendedName>
        <fullName evidence="10">Elongation of fatty acids protein</fullName>
        <ecNumber evidence="10">2.3.1.-</ecNumber>
    </recommendedName>
</protein>
<gene>
    <name evidence="12" type="ORF">V7S43_006535</name>
</gene>
<keyword evidence="13" id="KW-1185">Reference proteome</keyword>
<dbReference type="EMBL" id="JBIMZQ010000011">
    <property type="protein sequence ID" value="KAL3668452.1"/>
    <property type="molecule type" value="Genomic_DNA"/>
</dbReference>
<keyword evidence="4" id="KW-0812">Transmembrane</keyword>
<dbReference type="GO" id="GO:0016020">
    <property type="term" value="C:membrane"/>
    <property type="evidence" value="ECO:0007669"/>
    <property type="project" value="UniProtKB-SubCell"/>
</dbReference>
<feature type="signal peptide" evidence="11">
    <location>
        <begin position="1"/>
        <end position="18"/>
    </location>
</feature>
<evidence type="ECO:0000256" key="6">
    <source>
        <dbReference type="ARBA" id="ARBA00022989"/>
    </source>
</evidence>
<keyword evidence="11" id="KW-0732">Signal</keyword>
<dbReference type="GO" id="GO:0016740">
    <property type="term" value="F:transferase activity"/>
    <property type="evidence" value="ECO:0007669"/>
    <property type="project" value="UniProtKB-KW"/>
</dbReference>
<evidence type="ECO:0000256" key="7">
    <source>
        <dbReference type="ARBA" id="ARBA00023098"/>
    </source>
</evidence>
<accession>A0ABD3FRD4</accession>
<evidence type="ECO:0000313" key="13">
    <source>
        <dbReference type="Proteomes" id="UP001632037"/>
    </source>
</evidence>
<dbReference type="InterPro" id="IPR002076">
    <property type="entry name" value="ELO_fam"/>
</dbReference>
<evidence type="ECO:0000256" key="10">
    <source>
        <dbReference type="RuleBase" id="RU361115"/>
    </source>
</evidence>
<comment type="similarity">
    <text evidence="10">Belongs to the ELO family.</text>
</comment>
<evidence type="ECO:0000256" key="2">
    <source>
        <dbReference type="ARBA" id="ARBA00022516"/>
    </source>
</evidence>
<keyword evidence="5 10" id="KW-0276">Fatty acid metabolism</keyword>
<evidence type="ECO:0000256" key="1">
    <source>
        <dbReference type="ARBA" id="ARBA00004141"/>
    </source>
</evidence>
<proteinExistence type="inferred from homology"/>
<sequence length="114" mass="12807">MLLFLQALMKMGVPAIKANPIQFIYNPVQRSPVQRLQGDNLVKGNVLFMLYQSKMLGLCDTVVIILGMKWKQISILNVYHHVTVLFVNYVTFRAAQDCDSYATIVLNGFVGAAK</sequence>
<dbReference type="PANTHER" id="PTHR11157">
    <property type="entry name" value="FATTY ACID ACYL TRANSFERASE-RELATED"/>
    <property type="match status" value="1"/>
</dbReference>
<reference evidence="12 13" key="1">
    <citation type="submission" date="2024-09" db="EMBL/GenBank/DDBJ databases">
        <title>Genome sequencing and assembly of Phytophthora oleae, isolate VK10A, causative agent of rot of olive drupes.</title>
        <authorList>
            <person name="Conti Taguali S."/>
            <person name="Riolo M."/>
            <person name="La Spada F."/>
            <person name="Cacciola S.O."/>
            <person name="Dionisio G."/>
        </authorList>
    </citation>
    <scope>NUCLEOTIDE SEQUENCE [LARGE SCALE GENOMIC DNA]</scope>
    <source>
        <strain evidence="12 13">VK10A</strain>
    </source>
</reference>
<keyword evidence="6" id="KW-1133">Transmembrane helix</keyword>
<keyword evidence="2 10" id="KW-0444">Lipid biosynthesis</keyword>
<dbReference type="PANTHER" id="PTHR11157:SF140">
    <property type="entry name" value="ELONGATION OF FATTY ACIDS PROTEIN"/>
    <property type="match status" value="1"/>
</dbReference>
<evidence type="ECO:0000256" key="11">
    <source>
        <dbReference type="SAM" id="SignalP"/>
    </source>
</evidence>
<comment type="caution">
    <text evidence="12">The sequence shown here is derived from an EMBL/GenBank/DDBJ whole genome shotgun (WGS) entry which is preliminary data.</text>
</comment>